<dbReference type="Pfam" id="PF19040">
    <property type="entry name" value="SGNH"/>
    <property type="match status" value="1"/>
</dbReference>
<evidence type="ECO:0000313" key="4">
    <source>
        <dbReference type="EMBL" id="BAO43019.1"/>
    </source>
</evidence>
<feature type="domain" description="SGNH" evidence="3">
    <location>
        <begin position="411"/>
        <end position="614"/>
    </location>
</feature>
<feature type="transmembrane region" description="Helical" evidence="1">
    <location>
        <begin position="192"/>
        <end position="215"/>
    </location>
</feature>
<keyword evidence="1" id="KW-0472">Membrane</keyword>
<evidence type="ECO:0000259" key="3">
    <source>
        <dbReference type="Pfam" id="PF19040"/>
    </source>
</evidence>
<keyword evidence="4" id="KW-0808">Transferase</keyword>
<evidence type="ECO:0000259" key="2">
    <source>
        <dbReference type="Pfam" id="PF01757"/>
    </source>
</evidence>
<dbReference type="GO" id="GO:0016020">
    <property type="term" value="C:membrane"/>
    <property type="evidence" value="ECO:0007669"/>
    <property type="project" value="TreeGrafter"/>
</dbReference>
<accession>A0A7U6GG77</accession>
<protein>
    <submittedName>
        <fullName evidence="4">Acyltransferase family protein</fullName>
    </submittedName>
</protein>
<feature type="transmembrane region" description="Helical" evidence="1">
    <location>
        <begin position="246"/>
        <end position="266"/>
    </location>
</feature>
<sequence>MRLQRAYRPDIDGLRGVAVLAILFYHIGWDWAPGGFVGVDVFFVISGFLITRNILYDIGAGKFTFKRFYVKRIRRLFPALFLTLAVTLSVGIWLFSPAELERLAQSTLYALFSVSNFFFWGESGYFNPDAFTKPLLHTWSLGVEEQYYLIWPSIVLGLTLIRKPVALASVLLALCGLSLALNIGFIDTEPEAVFFLLPFRVFEFVFGAACVWITINAPLGGKLSELAVITGLAMIAWAVANYDHSIPFPGINALLPCAGAALVILGGKAVYSGRLLRARLLVGIGLISYSVYLLHWPLIVYYRYLTMQEMNGLQQSILLLIALLGGWLMWRFVEQPFRSKGAFSKTAWGQKLVWVPLSMSVLIVAAGATWANKGFPGRYPNELFMSSKQIAAERSRYWKQVTNKDSRLLQGDPDAKHVIVMGNSHAIDLVYALRGAGSRIDFDFLNTSHRCFNFGTPRTEQDAALCSQLLEQNYHAAWDGVDAVYLHDSWSRFDGPDLRKRLLEIRALTDAPIYVFGPKMTFRKDVLAIARAHMRLQTLNEYGMRFAFRKNRKQINDSLRHLLADDFFRKRNIFFVDVLSAQCGESIEACDILSDDGKFMYFDAEHFSREGAMIAGLKIRRLYPELF</sequence>
<feature type="transmembrane region" description="Helical" evidence="1">
    <location>
        <begin position="76"/>
        <end position="95"/>
    </location>
</feature>
<feature type="transmembrane region" description="Helical" evidence="1">
    <location>
        <begin position="352"/>
        <end position="371"/>
    </location>
</feature>
<dbReference type="GO" id="GO:0016747">
    <property type="term" value="F:acyltransferase activity, transferring groups other than amino-acyl groups"/>
    <property type="evidence" value="ECO:0007669"/>
    <property type="project" value="InterPro"/>
</dbReference>
<dbReference type="RefSeq" id="WP_082030492.1">
    <property type="nucleotide sequence ID" value="NZ_AP012273.1"/>
</dbReference>
<organism evidence="4 5">
    <name type="scientific">Thiolapillus brandeum</name>
    <dbReference type="NCBI Taxonomy" id="1076588"/>
    <lineage>
        <taxon>Bacteria</taxon>
        <taxon>Pseudomonadati</taxon>
        <taxon>Pseudomonadota</taxon>
        <taxon>Gammaproteobacteria</taxon>
        <taxon>Chromatiales</taxon>
        <taxon>Sedimenticolaceae</taxon>
        <taxon>Thiolapillus</taxon>
    </lineage>
</organism>
<dbReference type="InterPro" id="IPR002656">
    <property type="entry name" value="Acyl_transf_3_dom"/>
</dbReference>
<dbReference type="OrthoDB" id="9767863at2"/>
<reference evidence="4 5" key="1">
    <citation type="journal article" date="2014" name="PLoS ONE">
        <title>Physiological and genomic features of a novel sulfur-oxidizing gammaproteobacterium belonging to a previously uncultivated symbiotic lineage isolated from a hydrothermal vent.</title>
        <authorList>
            <person name="Nunoura T."/>
            <person name="Takaki Y."/>
            <person name="Kazama H."/>
            <person name="Kakuta J."/>
            <person name="Shimamura S."/>
            <person name="Makita H."/>
            <person name="Hirai M."/>
            <person name="Miyazaki M."/>
            <person name="Takai K."/>
        </authorList>
    </citation>
    <scope>NUCLEOTIDE SEQUENCE [LARGE SCALE GENOMIC DNA]</scope>
    <source>
        <strain evidence="4 5">Hiromi1</strain>
    </source>
</reference>
<feature type="transmembrane region" description="Helical" evidence="1">
    <location>
        <begin position="313"/>
        <end position="332"/>
    </location>
</feature>
<feature type="domain" description="Acyltransferase 3" evidence="2">
    <location>
        <begin position="10"/>
        <end position="331"/>
    </location>
</feature>
<evidence type="ECO:0000256" key="1">
    <source>
        <dbReference type="SAM" id="Phobius"/>
    </source>
</evidence>
<gene>
    <name evidence="4" type="ORF">TBH_C0070</name>
</gene>
<dbReference type="KEGG" id="tbn:TBH_C0070"/>
<name>A0A7U6GG77_9GAMM</name>
<dbReference type="InterPro" id="IPR043968">
    <property type="entry name" value="SGNH"/>
</dbReference>
<keyword evidence="1" id="KW-0812">Transmembrane</keyword>
<dbReference type="Proteomes" id="UP000031631">
    <property type="component" value="Chromosome"/>
</dbReference>
<keyword evidence="1" id="KW-1133">Transmembrane helix</keyword>
<feature type="transmembrane region" description="Helical" evidence="1">
    <location>
        <begin position="35"/>
        <end position="55"/>
    </location>
</feature>
<dbReference type="GO" id="GO:0009103">
    <property type="term" value="P:lipopolysaccharide biosynthetic process"/>
    <property type="evidence" value="ECO:0007669"/>
    <property type="project" value="TreeGrafter"/>
</dbReference>
<dbReference type="Pfam" id="PF01757">
    <property type="entry name" value="Acyl_transf_3"/>
    <property type="match status" value="1"/>
</dbReference>
<dbReference type="PANTHER" id="PTHR23028:SF53">
    <property type="entry name" value="ACYL_TRANSF_3 DOMAIN-CONTAINING PROTEIN"/>
    <property type="match status" value="1"/>
</dbReference>
<keyword evidence="4" id="KW-0012">Acyltransferase</keyword>
<proteinExistence type="predicted"/>
<evidence type="ECO:0000313" key="5">
    <source>
        <dbReference type="Proteomes" id="UP000031631"/>
    </source>
</evidence>
<dbReference type="EMBL" id="AP012273">
    <property type="protein sequence ID" value="BAO43019.1"/>
    <property type="molecule type" value="Genomic_DNA"/>
</dbReference>
<feature type="transmembrane region" description="Helical" evidence="1">
    <location>
        <begin position="278"/>
        <end position="301"/>
    </location>
</feature>
<dbReference type="AlphaFoldDB" id="A0A7U6GG77"/>
<feature type="transmembrane region" description="Helical" evidence="1">
    <location>
        <begin position="165"/>
        <end position="186"/>
    </location>
</feature>
<feature type="transmembrane region" description="Helical" evidence="1">
    <location>
        <begin position="12"/>
        <end position="29"/>
    </location>
</feature>
<dbReference type="PANTHER" id="PTHR23028">
    <property type="entry name" value="ACETYLTRANSFERASE"/>
    <property type="match status" value="1"/>
</dbReference>
<keyword evidence="5" id="KW-1185">Reference proteome</keyword>
<dbReference type="InterPro" id="IPR050879">
    <property type="entry name" value="Acyltransferase_3"/>
</dbReference>